<keyword evidence="3" id="KW-0677">Repeat</keyword>
<comment type="caution">
    <text evidence="9">The sequence shown here is derived from an EMBL/GenBank/DDBJ whole genome shotgun (WGS) entry which is preliminary data.</text>
</comment>
<evidence type="ECO:0000256" key="3">
    <source>
        <dbReference type="ARBA" id="ARBA00022737"/>
    </source>
</evidence>
<dbReference type="PANTHER" id="PTHR47926:SF388">
    <property type="entry name" value="DYW DOMAIN-CONTAINING PROTEIN"/>
    <property type="match status" value="1"/>
</dbReference>
<accession>A0ABD3UK51</accession>
<dbReference type="Pfam" id="PF14432">
    <property type="entry name" value="DYW_deaminase"/>
    <property type="match status" value="1"/>
</dbReference>
<keyword evidence="4" id="KW-0809">Transit peptide</keyword>
<dbReference type="InterPro" id="IPR046960">
    <property type="entry name" value="PPR_At4g14850-like_plant"/>
</dbReference>
<feature type="domain" description="DYW" evidence="8">
    <location>
        <begin position="556"/>
        <end position="648"/>
    </location>
</feature>
<evidence type="ECO:0000256" key="1">
    <source>
        <dbReference type="ARBA" id="ARBA00004173"/>
    </source>
</evidence>
<evidence type="ECO:0000256" key="7">
    <source>
        <dbReference type="SAM" id="MobiDB-lite"/>
    </source>
</evidence>
<comment type="similarity">
    <text evidence="2">Belongs to the PPR family. PCMP-H subfamily.</text>
</comment>
<dbReference type="Pfam" id="PF01535">
    <property type="entry name" value="PPR"/>
    <property type="match status" value="3"/>
</dbReference>
<dbReference type="Proteomes" id="UP001634393">
    <property type="component" value="Unassembled WGS sequence"/>
</dbReference>
<name>A0ABD3UK51_9LAMI</name>
<dbReference type="PROSITE" id="PS51375">
    <property type="entry name" value="PPR"/>
    <property type="match status" value="1"/>
</dbReference>
<feature type="region of interest" description="Disordered" evidence="7">
    <location>
        <begin position="233"/>
        <end position="256"/>
    </location>
</feature>
<evidence type="ECO:0000313" key="9">
    <source>
        <dbReference type="EMBL" id="KAL3849887.1"/>
    </source>
</evidence>
<evidence type="ECO:0000256" key="4">
    <source>
        <dbReference type="ARBA" id="ARBA00022946"/>
    </source>
</evidence>
<dbReference type="InterPro" id="IPR002885">
    <property type="entry name" value="PPR_rpt"/>
</dbReference>
<dbReference type="PANTHER" id="PTHR47926">
    <property type="entry name" value="PENTATRICOPEPTIDE REPEAT-CONTAINING PROTEIN"/>
    <property type="match status" value="1"/>
</dbReference>
<organism evidence="9 10">
    <name type="scientific">Penstemon smallii</name>
    <dbReference type="NCBI Taxonomy" id="265156"/>
    <lineage>
        <taxon>Eukaryota</taxon>
        <taxon>Viridiplantae</taxon>
        <taxon>Streptophyta</taxon>
        <taxon>Embryophyta</taxon>
        <taxon>Tracheophyta</taxon>
        <taxon>Spermatophyta</taxon>
        <taxon>Magnoliopsida</taxon>
        <taxon>eudicotyledons</taxon>
        <taxon>Gunneridae</taxon>
        <taxon>Pentapetalae</taxon>
        <taxon>asterids</taxon>
        <taxon>lamiids</taxon>
        <taxon>Lamiales</taxon>
        <taxon>Plantaginaceae</taxon>
        <taxon>Cheloneae</taxon>
        <taxon>Penstemon</taxon>
    </lineage>
</organism>
<sequence length="648" mass="72736">MYTRRAVLVTYNSLRPILQVCRCRTPDILYSLNVPGSIKNLAIATERLDVYNTFDGNVAESLSGYNNLNQNDRVYGRDSGGVETNQNPSRFYGQSLNRQYSDLASGKRAINQSNHSYGNQSGIFYGNLGGVEQGLNSSGLHVQNADYIYGNGAFTGISKNKGAMLQQNLGGNFSGKTETFHTNFRRKYAENTEVSWPFAPNQQNGGVVYYSNEGKQNLSEYRGDGIFDSRVPGDMNSSGESVEVGEGSQSRRKVEDLDELSKEGKLKEAVELLGLLEQDSLEVDLPRYLALMKECGENEALEEAKSVHQHLLKSKGHIDVQTYNKILDMYSKCGSMEDALAVFNQMSTRNLTSWDTMIFWLAKNGLGEDSVELFEEFKRSGLKPDGQMFIGVFSACGVLCDTIEGMLHFESMVKDYGIVPSMEHYVSIVDMLGSAGCLDEALEFIEKMPVEANVDIWETLMKYSRIHGNLDLGDRCAELVEHLDSSRLNEQSREGLIPINASDLEREEVKKKLSGKNLLDVRSRVHEYRAGDRSHPENGRLYTLLRGLKEQMKDIGYVPDTKFVLHNVDQETKEEALMAHSERLAAAQGFLTSPARFDLRIIKNLRVCGDCHNAFKIISKIVGRKIIARDSKRFHHFENGSCSCNDYW</sequence>
<evidence type="ECO:0000259" key="8">
    <source>
        <dbReference type="Pfam" id="PF14432"/>
    </source>
</evidence>
<evidence type="ECO:0000256" key="2">
    <source>
        <dbReference type="ARBA" id="ARBA00006643"/>
    </source>
</evidence>
<dbReference type="InterPro" id="IPR011990">
    <property type="entry name" value="TPR-like_helical_dom_sf"/>
</dbReference>
<dbReference type="EMBL" id="JBJXBP010000001">
    <property type="protein sequence ID" value="KAL3849887.1"/>
    <property type="molecule type" value="Genomic_DNA"/>
</dbReference>
<evidence type="ECO:0000256" key="6">
    <source>
        <dbReference type="PROSITE-ProRule" id="PRU00708"/>
    </source>
</evidence>
<proteinExistence type="inferred from homology"/>
<evidence type="ECO:0000256" key="5">
    <source>
        <dbReference type="ARBA" id="ARBA00023128"/>
    </source>
</evidence>
<dbReference type="Gene3D" id="1.25.40.10">
    <property type="entry name" value="Tetratricopeptide repeat domain"/>
    <property type="match status" value="2"/>
</dbReference>
<feature type="compositionally biased region" description="Low complexity" evidence="7">
    <location>
        <begin position="237"/>
        <end position="248"/>
    </location>
</feature>
<dbReference type="FunFam" id="1.25.40.10:FF:000503">
    <property type="entry name" value="Pentatricopeptide repeat-containing protein, mitochondrial"/>
    <property type="match status" value="1"/>
</dbReference>
<keyword evidence="10" id="KW-1185">Reference proteome</keyword>
<reference evidence="9 10" key="1">
    <citation type="submission" date="2024-12" db="EMBL/GenBank/DDBJ databases">
        <title>The unique morphological basis and parallel evolutionary history of personate flowers in Penstemon.</title>
        <authorList>
            <person name="Depatie T.H."/>
            <person name="Wessinger C.A."/>
        </authorList>
    </citation>
    <scope>NUCLEOTIDE SEQUENCE [LARGE SCALE GENOMIC DNA]</scope>
    <source>
        <strain evidence="9">WTNN_2</strain>
        <tissue evidence="9">Leaf</tissue>
    </source>
</reference>
<dbReference type="AlphaFoldDB" id="A0ABD3UK51"/>
<evidence type="ECO:0000313" key="10">
    <source>
        <dbReference type="Proteomes" id="UP001634393"/>
    </source>
</evidence>
<dbReference type="GO" id="GO:0005739">
    <property type="term" value="C:mitochondrion"/>
    <property type="evidence" value="ECO:0007669"/>
    <property type="project" value="UniProtKB-SubCell"/>
</dbReference>
<feature type="repeat" description="PPR" evidence="6">
    <location>
        <begin position="319"/>
        <end position="353"/>
    </location>
</feature>
<comment type="subcellular location">
    <subcellularLocation>
        <location evidence="1">Mitochondrion</location>
    </subcellularLocation>
</comment>
<keyword evidence="5" id="KW-0496">Mitochondrion</keyword>
<protein>
    <recommendedName>
        <fullName evidence="8">DYW domain-containing protein</fullName>
    </recommendedName>
</protein>
<gene>
    <name evidence="9" type="ORF">ACJIZ3_011769</name>
</gene>
<dbReference type="InterPro" id="IPR032867">
    <property type="entry name" value="DYW_dom"/>
</dbReference>
<dbReference type="NCBIfam" id="TIGR00756">
    <property type="entry name" value="PPR"/>
    <property type="match status" value="2"/>
</dbReference>